<feature type="domain" description="J" evidence="1">
    <location>
        <begin position="41"/>
        <end position="113"/>
    </location>
</feature>
<dbReference type="Gene3D" id="1.10.287.110">
    <property type="entry name" value="DnaJ domain"/>
    <property type="match status" value="1"/>
</dbReference>
<dbReference type="InterPro" id="IPR050817">
    <property type="entry name" value="DjlA_DnaK_co-chaperone"/>
</dbReference>
<dbReference type="PROSITE" id="PS50076">
    <property type="entry name" value="DNAJ_2"/>
    <property type="match status" value="1"/>
</dbReference>
<gene>
    <name evidence="2" type="ORF">GSMUA_200050.1</name>
</gene>
<organism evidence="3 4">
    <name type="scientific">Musa acuminata subsp. malaccensis</name>
    <name type="common">Wild banana</name>
    <name type="synonym">Musa malaccensis</name>
    <dbReference type="NCBI Taxonomy" id="214687"/>
    <lineage>
        <taxon>Eukaryota</taxon>
        <taxon>Viridiplantae</taxon>
        <taxon>Streptophyta</taxon>
        <taxon>Embryophyta</taxon>
        <taxon>Tracheophyta</taxon>
        <taxon>Spermatophyta</taxon>
        <taxon>Magnoliopsida</taxon>
        <taxon>Liliopsida</taxon>
        <taxon>Zingiberales</taxon>
        <taxon>Musaceae</taxon>
        <taxon>Musa</taxon>
    </lineage>
</organism>
<dbReference type="PANTHER" id="PTHR24074">
    <property type="entry name" value="CO-CHAPERONE PROTEIN DJLA"/>
    <property type="match status" value="1"/>
</dbReference>
<reference evidence="3" key="2">
    <citation type="submission" date="2021-05" db="UniProtKB">
        <authorList>
            <consortium name="EnsemblPlants"/>
        </authorList>
    </citation>
    <scope>IDENTIFICATION</scope>
    <source>
        <strain evidence="3">subsp. malaccensis</strain>
    </source>
</reference>
<dbReference type="InterPro" id="IPR036869">
    <property type="entry name" value="J_dom_sf"/>
</dbReference>
<protein>
    <submittedName>
        <fullName evidence="2">(wild Malaysian banana) hypothetical protein</fullName>
    </submittedName>
</protein>
<dbReference type="OMA" id="EIKFAYE"/>
<dbReference type="Pfam" id="PF00226">
    <property type="entry name" value="DnaJ"/>
    <property type="match status" value="1"/>
</dbReference>
<accession>A0A804IDH0</accession>
<dbReference type="SUPFAM" id="SSF46565">
    <property type="entry name" value="Chaperone J-domain"/>
    <property type="match status" value="1"/>
</dbReference>
<evidence type="ECO:0000313" key="4">
    <source>
        <dbReference type="Proteomes" id="UP000012960"/>
    </source>
</evidence>
<sequence length="136" mass="15062">MRRAATPRALGNGPMGRFPAARLANGGRCLRIPARSLPIADEFAALGLTPFASRCDVKRAYKRLALKYHPDVVRGDNGGGEKDETFREIKSAYESLMAKFEEESNSDVVDGYGDEWDEWDEWMGFEGGFPVVCNPS</sequence>
<evidence type="ECO:0000259" key="1">
    <source>
        <dbReference type="PROSITE" id="PS50076"/>
    </source>
</evidence>
<name>A0A804IDH0_MUSAM</name>
<dbReference type="AlphaFoldDB" id="A0A804IDH0"/>
<evidence type="ECO:0000313" key="2">
    <source>
        <dbReference type="EMBL" id="CAG1850561.1"/>
    </source>
</evidence>
<dbReference type="CDD" id="cd06257">
    <property type="entry name" value="DnaJ"/>
    <property type="match status" value="1"/>
</dbReference>
<dbReference type="InParanoid" id="A0A804IDH0"/>
<dbReference type="EMBL" id="HG996468">
    <property type="protein sequence ID" value="CAG1850561.1"/>
    <property type="molecule type" value="Genomic_DNA"/>
</dbReference>
<dbReference type="EnsemblPlants" id="Ma03_t18310.1">
    <property type="protein sequence ID" value="Ma03_p18310.1"/>
    <property type="gene ID" value="Ma03_g18310"/>
</dbReference>
<reference evidence="2" key="1">
    <citation type="submission" date="2021-03" db="EMBL/GenBank/DDBJ databases">
        <authorList>
            <consortium name="Genoscope - CEA"/>
            <person name="William W."/>
        </authorList>
    </citation>
    <scope>NUCLEOTIDE SEQUENCE</scope>
    <source>
        <strain evidence="2">Doubled-haploid Pahang</strain>
    </source>
</reference>
<proteinExistence type="predicted"/>
<dbReference type="Proteomes" id="UP000012960">
    <property type="component" value="Unplaced"/>
</dbReference>
<dbReference type="Gramene" id="Ma03_t18310.1">
    <property type="protein sequence ID" value="Ma03_p18310.1"/>
    <property type="gene ID" value="Ma03_g18310"/>
</dbReference>
<dbReference type="SMART" id="SM00271">
    <property type="entry name" value="DnaJ"/>
    <property type="match status" value="1"/>
</dbReference>
<dbReference type="GO" id="GO:0005783">
    <property type="term" value="C:endoplasmic reticulum"/>
    <property type="evidence" value="ECO:0007669"/>
    <property type="project" value="UniProtKB-ARBA"/>
</dbReference>
<dbReference type="PRINTS" id="PR00625">
    <property type="entry name" value="JDOMAIN"/>
</dbReference>
<keyword evidence="4" id="KW-1185">Reference proteome</keyword>
<dbReference type="OrthoDB" id="552049at2759"/>
<dbReference type="InterPro" id="IPR001623">
    <property type="entry name" value="DnaJ_domain"/>
</dbReference>
<evidence type="ECO:0000313" key="3">
    <source>
        <dbReference type="EnsemblPlants" id="Ma03_p18310.1"/>
    </source>
</evidence>